<evidence type="ECO:0000256" key="1">
    <source>
        <dbReference type="ARBA" id="ARBA00004141"/>
    </source>
</evidence>
<evidence type="ECO:0000256" key="4">
    <source>
        <dbReference type="ARBA" id="ARBA00022989"/>
    </source>
</evidence>
<evidence type="ECO:0000313" key="8">
    <source>
        <dbReference type="EMBL" id="ABN67844.1"/>
    </source>
</evidence>
<feature type="transmembrane region" description="Helical" evidence="6">
    <location>
        <begin position="205"/>
        <end position="225"/>
    </location>
</feature>
<dbReference type="InterPro" id="IPR011701">
    <property type="entry name" value="MFS"/>
</dbReference>
<dbReference type="eggNOG" id="KOG2533">
    <property type="taxonomic scope" value="Eukaryota"/>
</dbReference>
<feature type="domain" description="Major facilitator superfamily (MFS) profile" evidence="7">
    <location>
        <begin position="76"/>
        <end position="489"/>
    </location>
</feature>
<dbReference type="PANTHER" id="PTHR43791">
    <property type="entry name" value="PERMEASE-RELATED"/>
    <property type="match status" value="1"/>
</dbReference>
<dbReference type="InParanoid" id="A3LXR2"/>
<evidence type="ECO:0000259" key="7">
    <source>
        <dbReference type="PROSITE" id="PS50850"/>
    </source>
</evidence>
<dbReference type="KEGG" id="pic:PICST_61879"/>
<dbReference type="GO" id="GO:0016020">
    <property type="term" value="C:membrane"/>
    <property type="evidence" value="ECO:0007669"/>
    <property type="project" value="UniProtKB-SubCell"/>
</dbReference>
<keyword evidence="3 6" id="KW-0812">Transmembrane</keyword>
<gene>
    <name evidence="8" type="primary">TNA13</name>
    <name evidence="8" type="ORF">PICST_61879</name>
</gene>
<dbReference type="EMBL" id="CP000500">
    <property type="protein sequence ID" value="ABN67844.1"/>
    <property type="molecule type" value="Genomic_DNA"/>
</dbReference>
<feature type="transmembrane region" description="Helical" evidence="6">
    <location>
        <begin position="109"/>
        <end position="129"/>
    </location>
</feature>
<dbReference type="PANTHER" id="PTHR43791:SF92">
    <property type="entry name" value="AGL026WP"/>
    <property type="match status" value="1"/>
</dbReference>
<evidence type="ECO:0000313" key="9">
    <source>
        <dbReference type="Proteomes" id="UP000002258"/>
    </source>
</evidence>
<evidence type="ECO:0000256" key="3">
    <source>
        <dbReference type="ARBA" id="ARBA00022692"/>
    </source>
</evidence>
<keyword evidence="5 6" id="KW-0472">Membrane</keyword>
<feature type="transmembrane region" description="Helical" evidence="6">
    <location>
        <begin position="374"/>
        <end position="395"/>
    </location>
</feature>
<name>A3LXR2_PICST</name>
<dbReference type="InterPro" id="IPR036259">
    <property type="entry name" value="MFS_trans_sf"/>
</dbReference>
<comment type="subcellular location">
    <subcellularLocation>
        <location evidence="1">Membrane</location>
        <topology evidence="1">Multi-pass membrane protein</topology>
    </subcellularLocation>
</comment>
<dbReference type="SUPFAM" id="SSF103473">
    <property type="entry name" value="MFS general substrate transporter"/>
    <property type="match status" value="1"/>
</dbReference>
<dbReference type="OrthoDB" id="2985014at2759"/>
<dbReference type="InterPro" id="IPR020846">
    <property type="entry name" value="MFS_dom"/>
</dbReference>
<keyword evidence="2" id="KW-0813">Transport</keyword>
<feature type="transmembrane region" description="Helical" evidence="6">
    <location>
        <begin position="343"/>
        <end position="362"/>
    </location>
</feature>
<proteinExistence type="predicted"/>
<accession>A3LXR2</accession>
<sequence length="523" mass="58222">MSISKSQTSQIEIEPVPSKVNIVHVESKVDDYIEVNGAEDHDGLEYYDLPESLQGLTQEELKDLDKKTTRKVDLRLMPMLIYIYILNYLDRNNIAAARLGGLEDDLGLVGSQYQTCISVLFVGYILFQIPSNMLLNKIGKPSLYITSIMTVWGVISTCTGAVQSYQGLLAIRIILGVVESGFFAAALSTLSNWYDKKSLSFRNSILYSGSLMSSAWSGLIAAGILDNMDGVRGLRSWRYLFLIEGAITVASVPFAYFILPDNPSNTKFLSQQEKDIIQWKLRQDVGTNDSDKDSQESTLSGFYLAIKDSKVWLVTLILTFLVAACGVTNFFPSVVQTLNFNKTTTLCLTAPPYCIAVVATFLWARHADKTGERFFHVTIPLVIALVSFIISASTLNTGARYFAMCIMIPSLYCSFTTILSWMSNCCPRPPAKRAVALALMNCISNSTSIWNAYLYPASASPRYLTAFVCNCAFILCAILTAVLLRFRLRTLNKRIASGTMNWSRELGKGNDYSNISPDFRYLY</sequence>
<feature type="transmembrane region" description="Helical" evidence="6">
    <location>
        <begin position="141"/>
        <end position="163"/>
    </location>
</feature>
<dbReference type="FunFam" id="1.20.1250.20:FF:000013">
    <property type="entry name" value="MFS general substrate transporter"/>
    <property type="match status" value="1"/>
</dbReference>
<dbReference type="HOGENOM" id="CLU_001265_0_6_1"/>
<dbReference type="AlphaFoldDB" id="A3LXR2"/>
<dbReference type="Pfam" id="PF07690">
    <property type="entry name" value="MFS_1"/>
    <property type="match status" value="1"/>
</dbReference>
<feature type="transmembrane region" description="Helical" evidence="6">
    <location>
        <begin position="237"/>
        <end position="259"/>
    </location>
</feature>
<evidence type="ECO:0000256" key="2">
    <source>
        <dbReference type="ARBA" id="ARBA00022448"/>
    </source>
</evidence>
<dbReference type="OMA" id="WILPNFP"/>
<feature type="transmembrane region" description="Helical" evidence="6">
    <location>
        <begin position="169"/>
        <end position="193"/>
    </location>
</feature>
<keyword evidence="4 6" id="KW-1133">Transmembrane helix</keyword>
<feature type="transmembrane region" description="Helical" evidence="6">
    <location>
        <begin position="401"/>
        <end position="422"/>
    </location>
</feature>
<evidence type="ECO:0000256" key="6">
    <source>
        <dbReference type="SAM" id="Phobius"/>
    </source>
</evidence>
<dbReference type="Proteomes" id="UP000002258">
    <property type="component" value="Chromosome 6"/>
</dbReference>
<organism evidence="8 9">
    <name type="scientific">Scheffersomyces stipitis (strain ATCC 58785 / CBS 6054 / NBRC 10063 / NRRL Y-11545)</name>
    <name type="common">Yeast</name>
    <name type="synonym">Pichia stipitis</name>
    <dbReference type="NCBI Taxonomy" id="322104"/>
    <lineage>
        <taxon>Eukaryota</taxon>
        <taxon>Fungi</taxon>
        <taxon>Dikarya</taxon>
        <taxon>Ascomycota</taxon>
        <taxon>Saccharomycotina</taxon>
        <taxon>Pichiomycetes</taxon>
        <taxon>Debaryomycetaceae</taxon>
        <taxon>Scheffersomyces</taxon>
    </lineage>
</organism>
<evidence type="ECO:0000256" key="5">
    <source>
        <dbReference type="ARBA" id="ARBA00023136"/>
    </source>
</evidence>
<dbReference type="GeneID" id="4840072"/>
<dbReference type="FunFam" id="1.20.1250.20:FF:000057">
    <property type="entry name" value="MFS general substrate transporter"/>
    <property type="match status" value="1"/>
</dbReference>
<feature type="transmembrane region" description="Helical" evidence="6">
    <location>
        <begin position="311"/>
        <end position="331"/>
    </location>
</feature>
<reference evidence="8 9" key="1">
    <citation type="journal article" date="2007" name="Nat. Biotechnol.">
        <title>Genome sequence of the lignocellulose-bioconverting and xylose-fermenting yeast Pichia stipitis.</title>
        <authorList>
            <person name="Jeffries T.W."/>
            <person name="Grigoriev I.V."/>
            <person name="Grimwood J."/>
            <person name="Laplaza J.M."/>
            <person name="Aerts A."/>
            <person name="Salamov A."/>
            <person name="Schmutz J."/>
            <person name="Lindquist E."/>
            <person name="Dehal P."/>
            <person name="Shapiro H."/>
            <person name="Jin Y.S."/>
            <person name="Passoth V."/>
            <person name="Richardson P.M."/>
        </authorList>
    </citation>
    <scope>NUCLEOTIDE SEQUENCE [LARGE SCALE GENOMIC DNA]</scope>
    <source>
        <strain evidence="9">ATCC 58785 / CBS 6054 / NBRC 10063 / NRRL Y-11545</strain>
    </source>
</reference>
<dbReference type="RefSeq" id="XP_001385873.1">
    <property type="nucleotide sequence ID" value="XM_001385836.1"/>
</dbReference>
<keyword evidence="9" id="KW-1185">Reference proteome</keyword>
<dbReference type="PROSITE" id="PS50850">
    <property type="entry name" value="MFS"/>
    <property type="match status" value="1"/>
</dbReference>
<dbReference type="GO" id="GO:0022857">
    <property type="term" value="F:transmembrane transporter activity"/>
    <property type="evidence" value="ECO:0007669"/>
    <property type="project" value="InterPro"/>
</dbReference>
<protein>
    <submittedName>
        <fullName evidence="8">Transporter of Nicotinic Acid</fullName>
    </submittedName>
</protein>
<dbReference type="Gene3D" id="1.20.1250.20">
    <property type="entry name" value="MFS general substrate transporter like domains"/>
    <property type="match status" value="2"/>
</dbReference>
<feature type="transmembrane region" description="Helical" evidence="6">
    <location>
        <begin position="465"/>
        <end position="484"/>
    </location>
</feature>